<dbReference type="PANTHER" id="PTHR48081">
    <property type="entry name" value="AB HYDROLASE SUPERFAMILY PROTEIN C4A8.06C"/>
    <property type="match status" value="1"/>
</dbReference>
<protein>
    <submittedName>
        <fullName evidence="3">Acetyl esterase/lipase</fullName>
    </submittedName>
</protein>
<keyword evidence="1" id="KW-0378">Hydrolase</keyword>
<keyword evidence="4" id="KW-1185">Reference proteome</keyword>
<reference evidence="3 4" key="1">
    <citation type="submission" date="2016-10" db="EMBL/GenBank/DDBJ databases">
        <authorList>
            <person name="de Groot N.N."/>
        </authorList>
    </citation>
    <scope>NUCLEOTIDE SEQUENCE [LARGE SCALE GENOMIC DNA]</scope>
    <source>
        <strain evidence="3 4">DSM 1801</strain>
    </source>
</reference>
<proteinExistence type="predicted"/>
<dbReference type="EMBL" id="FOHN01000009">
    <property type="protein sequence ID" value="SET15358.1"/>
    <property type="molecule type" value="Genomic_DNA"/>
</dbReference>
<dbReference type="InterPro" id="IPR050300">
    <property type="entry name" value="GDXG_lipolytic_enzyme"/>
</dbReference>
<organism evidence="3 4">
    <name type="scientific">[Clostridium] polysaccharolyticum</name>
    <dbReference type="NCBI Taxonomy" id="29364"/>
    <lineage>
        <taxon>Bacteria</taxon>
        <taxon>Bacillati</taxon>
        <taxon>Bacillota</taxon>
        <taxon>Clostridia</taxon>
        <taxon>Lachnospirales</taxon>
        <taxon>Lachnospiraceae</taxon>
    </lineage>
</organism>
<evidence type="ECO:0000259" key="2">
    <source>
        <dbReference type="Pfam" id="PF07859"/>
    </source>
</evidence>
<accession>A0A1I0C8E3</accession>
<sequence>MRVSINKYTSVIPCKTKDISGPFRFLLDLWDGATKVKRVYEEGELRETFFQPPEGYTYRQFIANGVNMEELKYNKPSKKVIFMVHGGSFLYRMSESFTRMIPFYAEAGGNVTVVAVDYRVAPEVSYREMIEDVVKGYEWLLLEGYKPEDIVVAGDSSGGGTSLASMIYLREHNYPLPAGIITLSACTNMGCSTISVSTKFDVDVVFGQSDLLNHNVNKFLGDADYRNPYVSPFYGSYHDFPPMLIQVGGDEMLLDDSKVIAKKAYSQGVDVTFEIYEKMFHDFQNCKGILLEADYAWKRIRKFLHRIFYNEVYK</sequence>
<evidence type="ECO:0000256" key="1">
    <source>
        <dbReference type="ARBA" id="ARBA00022801"/>
    </source>
</evidence>
<evidence type="ECO:0000313" key="4">
    <source>
        <dbReference type="Proteomes" id="UP000199800"/>
    </source>
</evidence>
<dbReference type="AlphaFoldDB" id="A0A1I0C8E3"/>
<dbReference type="InterPro" id="IPR029058">
    <property type="entry name" value="AB_hydrolase_fold"/>
</dbReference>
<feature type="domain" description="Alpha/beta hydrolase fold-3" evidence="2">
    <location>
        <begin position="82"/>
        <end position="284"/>
    </location>
</feature>
<dbReference type="RefSeq" id="WP_092477669.1">
    <property type="nucleotide sequence ID" value="NZ_FOHN01000009.1"/>
</dbReference>
<dbReference type="GO" id="GO:0016787">
    <property type="term" value="F:hydrolase activity"/>
    <property type="evidence" value="ECO:0007669"/>
    <property type="project" value="UniProtKB-KW"/>
</dbReference>
<dbReference type="Pfam" id="PF07859">
    <property type="entry name" value="Abhydrolase_3"/>
    <property type="match status" value="1"/>
</dbReference>
<dbReference type="InterPro" id="IPR013094">
    <property type="entry name" value="AB_hydrolase_3"/>
</dbReference>
<evidence type="ECO:0000313" key="3">
    <source>
        <dbReference type="EMBL" id="SET15358.1"/>
    </source>
</evidence>
<dbReference type="Gene3D" id="3.40.50.1820">
    <property type="entry name" value="alpha/beta hydrolase"/>
    <property type="match status" value="1"/>
</dbReference>
<gene>
    <name evidence="3" type="ORF">SAMN04487772_10961</name>
</gene>
<dbReference type="PANTHER" id="PTHR48081:SF8">
    <property type="entry name" value="ALPHA_BETA HYDROLASE FOLD-3 DOMAIN-CONTAINING PROTEIN-RELATED"/>
    <property type="match status" value="1"/>
</dbReference>
<dbReference type="Proteomes" id="UP000199800">
    <property type="component" value="Unassembled WGS sequence"/>
</dbReference>
<name>A0A1I0C8E3_9FIRM</name>
<dbReference type="SUPFAM" id="SSF53474">
    <property type="entry name" value="alpha/beta-Hydrolases"/>
    <property type="match status" value="1"/>
</dbReference>
<dbReference type="STRING" id="29364.SAMN04487772_10961"/>
<dbReference type="OrthoDB" id="9815425at2"/>